<feature type="compositionally biased region" description="Basic and acidic residues" evidence="3">
    <location>
        <begin position="1"/>
        <end position="18"/>
    </location>
</feature>
<comment type="similarity">
    <text evidence="2">Belongs to the ustYa family.</text>
</comment>
<keyword evidence="4" id="KW-0812">Transmembrane</keyword>
<dbReference type="Pfam" id="PF11807">
    <property type="entry name" value="UstYa"/>
    <property type="match status" value="1"/>
</dbReference>
<feature type="transmembrane region" description="Helical" evidence="4">
    <location>
        <begin position="39"/>
        <end position="57"/>
    </location>
</feature>
<organism evidence="5 6">
    <name type="scientific">Aspergillus keveii</name>
    <dbReference type="NCBI Taxonomy" id="714993"/>
    <lineage>
        <taxon>Eukaryota</taxon>
        <taxon>Fungi</taxon>
        <taxon>Dikarya</taxon>
        <taxon>Ascomycota</taxon>
        <taxon>Pezizomycotina</taxon>
        <taxon>Eurotiomycetes</taxon>
        <taxon>Eurotiomycetidae</taxon>
        <taxon>Eurotiales</taxon>
        <taxon>Aspergillaceae</taxon>
        <taxon>Aspergillus</taxon>
        <taxon>Aspergillus subgen. Nidulantes</taxon>
    </lineage>
</organism>
<comment type="pathway">
    <text evidence="1">Mycotoxin biosynthesis.</text>
</comment>
<feature type="region of interest" description="Disordered" evidence="3">
    <location>
        <begin position="1"/>
        <end position="27"/>
    </location>
</feature>
<name>A0ABR4G751_9EURO</name>
<dbReference type="InterPro" id="IPR021765">
    <property type="entry name" value="UstYa-like"/>
</dbReference>
<protein>
    <recommendedName>
        <fullName evidence="7">Tat pathway signal sequence</fullName>
    </recommendedName>
</protein>
<dbReference type="PANTHER" id="PTHR33365:SF4">
    <property type="entry name" value="CYCLOCHLOROTINE BIOSYNTHESIS PROTEIN O"/>
    <property type="match status" value="1"/>
</dbReference>
<dbReference type="EMBL" id="JBFTWV010000040">
    <property type="protein sequence ID" value="KAL2794846.1"/>
    <property type="molecule type" value="Genomic_DNA"/>
</dbReference>
<evidence type="ECO:0008006" key="7">
    <source>
        <dbReference type="Google" id="ProtNLM"/>
    </source>
</evidence>
<evidence type="ECO:0000256" key="3">
    <source>
        <dbReference type="SAM" id="MobiDB-lite"/>
    </source>
</evidence>
<keyword evidence="4" id="KW-0472">Membrane</keyword>
<evidence type="ECO:0000256" key="4">
    <source>
        <dbReference type="SAM" id="Phobius"/>
    </source>
</evidence>
<reference evidence="5 6" key="1">
    <citation type="submission" date="2024-07" db="EMBL/GenBank/DDBJ databases">
        <title>Section-level genome sequencing and comparative genomics of Aspergillus sections Usti and Cavernicolus.</title>
        <authorList>
            <consortium name="Lawrence Berkeley National Laboratory"/>
            <person name="Nybo J.L."/>
            <person name="Vesth T.C."/>
            <person name="Theobald S."/>
            <person name="Frisvad J.C."/>
            <person name="Larsen T.O."/>
            <person name="Kjaerboelling I."/>
            <person name="Rothschild-Mancinelli K."/>
            <person name="Lyhne E.K."/>
            <person name="Kogle M.E."/>
            <person name="Barry K."/>
            <person name="Clum A."/>
            <person name="Na H."/>
            <person name="Ledsgaard L."/>
            <person name="Lin J."/>
            <person name="Lipzen A."/>
            <person name="Kuo A."/>
            <person name="Riley R."/>
            <person name="Mondo S."/>
            <person name="Labutti K."/>
            <person name="Haridas S."/>
            <person name="Pangalinan J."/>
            <person name="Salamov A.A."/>
            <person name="Simmons B.A."/>
            <person name="Magnuson J.K."/>
            <person name="Chen J."/>
            <person name="Drula E."/>
            <person name="Henrissat B."/>
            <person name="Wiebenga A."/>
            <person name="Lubbers R.J."/>
            <person name="Gomes A.C."/>
            <person name="Makela M.R."/>
            <person name="Stajich J."/>
            <person name="Grigoriev I.V."/>
            <person name="Mortensen U.H."/>
            <person name="De Vries R.P."/>
            <person name="Baker S.E."/>
            <person name="Andersen M.R."/>
        </authorList>
    </citation>
    <scope>NUCLEOTIDE SEQUENCE [LARGE SCALE GENOMIC DNA]</scope>
    <source>
        <strain evidence="5 6">CBS 209.92</strain>
    </source>
</reference>
<gene>
    <name evidence="5" type="ORF">BJX66DRAFT_325051</name>
</gene>
<accession>A0ABR4G751</accession>
<sequence>MESAAKYHELSESDDGARESMLGSNYQRNSRRKGRISSYVLYTTLAVSGLINILWLFNTFSKSKDIRIPNPIFSPANRIIQYKTQTFMGGFGKERTPYMGPPTDAYDEAWEDLYNYGIIKIPQSDAAQLVNHTLPLSSDPGQYVVELDVFHQLHCLHHLHKKAWGHDMGLNTSDADAVTKFWQHLDHCSESLRQSLMCSSDVSTIHWVWSDKPHRWQADDRVVHTCRNFEAIRDWAFERTAGVVDFGTWVSDPLKGEV</sequence>
<comment type="caution">
    <text evidence="5">The sequence shown here is derived from an EMBL/GenBank/DDBJ whole genome shotgun (WGS) entry which is preliminary data.</text>
</comment>
<evidence type="ECO:0000313" key="6">
    <source>
        <dbReference type="Proteomes" id="UP001610563"/>
    </source>
</evidence>
<dbReference type="PANTHER" id="PTHR33365">
    <property type="entry name" value="YALI0B05434P"/>
    <property type="match status" value="1"/>
</dbReference>
<dbReference type="Proteomes" id="UP001610563">
    <property type="component" value="Unassembled WGS sequence"/>
</dbReference>
<evidence type="ECO:0000256" key="1">
    <source>
        <dbReference type="ARBA" id="ARBA00004685"/>
    </source>
</evidence>
<evidence type="ECO:0000256" key="2">
    <source>
        <dbReference type="ARBA" id="ARBA00035112"/>
    </source>
</evidence>
<proteinExistence type="inferred from homology"/>
<keyword evidence="4" id="KW-1133">Transmembrane helix</keyword>
<keyword evidence="6" id="KW-1185">Reference proteome</keyword>
<evidence type="ECO:0000313" key="5">
    <source>
        <dbReference type="EMBL" id="KAL2794846.1"/>
    </source>
</evidence>